<gene>
    <name evidence="2" type="primary">AVEN_117096_1</name>
    <name evidence="2" type="ORF">NPIL_450541</name>
</gene>
<evidence type="ECO:0000313" key="2">
    <source>
        <dbReference type="EMBL" id="GFT10859.1"/>
    </source>
</evidence>
<feature type="compositionally biased region" description="Basic residues" evidence="1">
    <location>
        <begin position="123"/>
        <end position="132"/>
    </location>
</feature>
<protein>
    <submittedName>
        <fullName evidence="2">Uncharacterized protein</fullName>
    </submittedName>
</protein>
<keyword evidence="3" id="KW-1185">Reference proteome</keyword>
<organism evidence="2 3">
    <name type="scientific">Nephila pilipes</name>
    <name type="common">Giant wood spider</name>
    <name type="synonym">Nephila maculata</name>
    <dbReference type="NCBI Taxonomy" id="299642"/>
    <lineage>
        <taxon>Eukaryota</taxon>
        <taxon>Metazoa</taxon>
        <taxon>Ecdysozoa</taxon>
        <taxon>Arthropoda</taxon>
        <taxon>Chelicerata</taxon>
        <taxon>Arachnida</taxon>
        <taxon>Araneae</taxon>
        <taxon>Araneomorphae</taxon>
        <taxon>Entelegynae</taxon>
        <taxon>Araneoidea</taxon>
        <taxon>Nephilidae</taxon>
        <taxon>Nephila</taxon>
    </lineage>
</organism>
<proteinExistence type="predicted"/>
<name>A0A8X6TI31_NEPPI</name>
<evidence type="ECO:0000256" key="1">
    <source>
        <dbReference type="SAM" id="MobiDB-lite"/>
    </source>
</evidence>
<dbReference type="OrthoDB" id="6424581at2759"/>
<sequence>MGSFSLLLNITHNSSVLYEYEDAGGAVAGIGGQLSKTRLYCGFTCQTRGLALKTKATLTIIRRGGLSRTGGPLLDILHMATRLRFRHCPGEESGEVNRFSFGRRVRPAKAEVKRESPGSYLIGRRRSPRRHVSYSQMAGNGRGKTEGS</sequence>
<dbReference type="Proteomes" id="UP000887013">
    <property type="component" value="Unassembled WGS sequence"/>
</dbReference>
<evidence type="ECO:0000313" key="3">
    <source>
        <dbReference type="Proteomes" id="UP000887013"/>
    </source>
</evidence>
<dbReference type="EMBL" id="BMAW01057424">
    <property type="protein sequence ID" value="GFT10859.1"/>
    <property type="molecule type" value="Genomic_DNA"/>
</dbReference>
<feature type="region of interest" description="Disordered" evidence="1">
    <location>
        <begin position="112"/>
        <end position="148"/>
    </location>
</feature>
<comment type="caution">
    <text evidence="2">The sequence shown here is derived from an EMBL/GenBank/DDBJ whole genome shotgun (WGS) entry which is preliminary data.</text>
</comment>
<reference evidence="2" key="1">
    <citation type="submission" date="2020-08" db="EMBL/GenBank/DDBJ databases">
        <title>Multicomponent nature underlies the extraordinary mechanical properties of spider dragline silk.</title>
        <authorList>
            <person name="Kono N."/>
            <person name="Nakamura H."/>
            <person name="Mori M."/>
            <person name="Yoshida Y."/>
            <person name="Ohtoshi R."/>
            <person name="Malay A.D."/>
            <person name="Moran D.A.P."/>
            <person name="Tomita M."/>
            <person name="Numata K."/>
            <person name="Arakawa K."/>
        </authorList>
    </citation>
    <scope>NUCLEOTIDE SEQUENCE</scope>
</reference>
<accession>A0A8X6TI31</accession>
<dbReference type="AlphaFoldDB" id="A0A8X6TI31"/>